<dbReference type="Pfam" id="PF08100">
    <property type="entry name" value="Dimerisation"/>
    <property type="match status" value="1"/>
</dbReference>
<sequence length="369" mass="41120">METHNRHDHHEITNHTDDEENYFFAMQMAGSVALPWSIKAAVDLEVFDILSKAGPEEYLSASAIASHFPTKNPGAAQPLDRILCLLASHSLLTCKPVTLESGHVERRYGMAERSKFLAKAEDGVSLSWFTLLGLHQEFLSAWSHLKDAVLEGGDVPVFDKVNGYSVFDYYRRNANVGRTFNSSLYSMTSIIMEKMVEIYKGFEGLKSLVDIGGGTGTAISYIKRKYPSIKAINFDLPSVVEHATQIPGVEHLGGDMFASIPKAEAVFMKSVIHNWSDEHCVKLLKNCYEALPDHGKVIIMDLVSPQVPKPNSSMRNFYQSDVFMLALMRGGKERDEENLNVLAKEAGFALVKVVCYAYGHWVVELHKSA</sequence>
<dbReference type="GO" id="GO:0032259">
    <property type="term" value="P:methylation"/>
    <property type="evidence" value="ECO:0007669"/>
    <property type="project" value="UniProtKB-KW"/>
</dbReference>
<dbReference type="AlphaFoldDB" id="A0AAP0NXU7"/>
<evidence type="ECO:0000256" key="1">
    <source>
        <dbReference type="ARBA" id="ARBA00022603"/>
    </source>
</evidence>
<accession>A0AAP0NXU7</accession>
<dbReference type="InterPro" id="IPR016461">
    <property type="entry name" value="COMT-like"/>
</dbReference>
<keyword evidence="8" id="KW-1185">Reference proteome</keyword>
<dbReference type="CDD" id="cd02440">
    <property type="entry name" value="AdoMet_MTases"/>
    <property type="match status" value="1"/>
</dbReference>
<protein>
    <submittedName>
        <fullName evidence="7">Uncharacterized protein</fullName>
    </submittedName>
</protein>
<evidence type="ECO:0000259" key="6">
    <source>
        <dbReference type="Pfam" id="PF08100"/>
    </source>
</evidence>
<dbReference type="GO" id="GO:0046983">
    <property type="term" value="F:protein dimerization activity"/>
    <property type="evidence" value="ECO:0007669"/>
    <property type="project" value="InterPro"/>
</dbReference>
<evidence type="ECO:0000313" key="7">
    <source>
        <dbReference type="EMBL" id="KAK9122349.1"/>
    </source>
</evidence>
<dbReference type="Gene3D" id="3.40.50.150">
    <property type="entry name" value="Vaccinia Virus protein VP39"/>
    <property type="match status" value="1"/>
</dbReference>
<keyword evidence="1" id="KW-0489">Methyltransferase</keyword>
<dbReference type="SUPFAM" id="SSF46785">
    <property type="entry name" value="Winged helix' DNA-binding domain"/>
    <property type="match status" value="1"/>
</dbReference>
<keyword evidence="2" id="KW-0808">Transferase</keyword>
<dbReference type="GO" id="GO:0008171">
    <property type="term" value="F:O-methyltransferase activity"/>
    <property type="evidence" value="ECO:0007669"/>
    <property type="project" value="InterPro"/>
</dbReference>
<evidence type="ECO:0000256" key="4">
    <source>
        <dbReference type="PIRSR" id="PIRSR005739-1"/>
    </source>
</evidence>
<dbReference type="Gene3D" id="1.10.10.10">
    <property type="entry name" value="Winged helix-like DNA-binding domain superfamily/Winged helix DNA-binding domain"/>
    <property type="match status" value="1"/>
</dbReference>
<gene>
    <name evidence="7" type="ORF">Syun_019966</name>
</gene>
<evidence type="ECO:0000256" key="2">
    <source>
        <dbReference type="ARBA" id="ARBA00022679"/>
    </source>
</evidence>
<dbReference type="EMBL" id="JBBNAF010000008">
    <property type="protein sequence ID" value="KAK9122349.1"/>
    <property type="molecule type" value="Genomic_DNA"/>
</dbReference>
<dbReference type="Pfam" id="PF00891">
    <property type="entry name" value="Methyltransf_2"/>
    <property type="match status" value="1"/>
</dbReference>
<dbReference type="InterPro" id="IPR036390">
    <property type="entry name" value="WH_DNA-bd_sf"/>
</dbReference>
<feature type="domain" description="O-methyltransferase C-terminal" evidence="5">
    <location>
        <begin position="142"/>
        <end position="349"/>
    </location>
</feature>
<feature type="domain" description="O-methyltransferase dimerisation" evidence="6">
    <location>
        <begin position="26"/>
        <end position="119"/>
    </location>
</feature>
<dbReference type="InterPro" id="IPR012967">
    <property type="entry name" value="COMT_dimerisation"/>
</dbReference>
<evidence type="ECO:0000313" key="8">
    <source>
        <dbReference type="Proteomes" id="UP001420932"/>
    </source>
</evidence>
<dbReference type="FunFam" id="1.10.10.10:FF:000357">
    <property type="entry name" value="Caffeic acid 3-O-methyltransferase"/>
    <property type="match status" value="1"/>
</dbReference>
<organism evidence="7 8">
    <name type="scientific">Stephania yunnanensis</name>
    <dbReference type="NCBI Taxonomy" id="152371"/>
    <lineage>
        <taxon>Eukaryota</taxon>
        <taxon>Viridiplantae</taxon>
        <taxon>Streptophyta</taxon>
        <taxon>Embryophyta</taxon>
        <taxon>Tracheophyta</taxon>
        <taxon>Spermatophyta</taxon>
        <taxon>Magnoliopsida</taxon>
        <taxon>Ranunculales</taxon>
        <taxon>Menispermaceae</taxon>
        <taxon>Menispermoideae</taxon>
        <taxon>Cissampelideae</taxon>
        <taxon>Stephania</taxon>
    </lineage>
</organism>
<dbReference type="PROSITE" id="PS51683">
    <property type="entry name" value="SAM_OMT_II"/>
    <property type="match status" value="1"/>
</dbReference>
<dbReference type="PANTHER" id="PTHR11746">
    <property type="entry name" value="O-METHYLTRANSFERASE"/>
    <property type="match status" value="1"/>
</dbReference>
<dbReference type="InterPro" id="IPR001077">
    <property type="entry name" value="COMT_C"/>
</dbReference>
<dbReference type="InterPro" id="IPR036388">
    <property type="entry name" value="WH-like_DNA-bd_sf"/>
</dbReference>
<dbReference type="Proteomes" id="UP001420932">
    <property type="component" value="Unassembled WGS sequence"/>
</dbReference>
<proteinExistence type="predicted"/>
<dbReference type="PIRSF" id="PIRSF005739">
    <property type="entry name" value="O-mtase"/>
    <property type="match status" value="1"/>
</dbReference>
<keyword evidence="3" id="KW-0949">S-adenosyl-L-methionine</keyword>
<name>A0AAP0NXU7_9MAGN</name>
<feature type="active site" description="Proton acceptor" evidence="4">
    <location>
        <position position="273"/>
    </location>
</feature>
<reference evidence="7 8" key="1">
    <citation type="submission" date="2024-01" db="EMBL/GenBank/DDBJ databases">
        <title>Genome assemblies of Stephania.</title>
        <authorList>
            <person name="Yang L."/>
        </authorList>
    </citation>
    <scope>NUCLEOTIDE SEQUENCE [LARGE SCALE GENOMIC DNA]</scope>
    <source>
        <strain evidence="7">YNDBR</strain>
        <tissue evidence="7">Leaf</tissue>
    </source>
</reference>
<dbReference type="SUPFAM" id="SSF53335">
    <property type="entry name" value="S-adenosyl-L-methionine-dependent methyltransferases"/>
    <property type="match status" value="1"/>
</dbReference>
<dbReference type="InterPro" id="IPR029063">
    <property type="entry name" value="SAM-dependent_MTases_sf"/>
</dbReference>
<evidence type="ECO:0000256" key="3">
    <source>
        <dbReference type="ARBA" id="ARBA00022691"/>
    </source>
</evidence>
<evidence type="ECO:0000259" key="5">
    <source>
        <dbReference type="Pfam" id="PF00891"/>
    </source>
</evidence>
<comment type="caution">
    <text evidence="7">The sequence shown here is derived from an EMBL/GenBank/DDBJ whole genome shotgun (WGS) entry which is preliminary data.</text>
</comment>